<dbReference type="Proteomes" id="UP001210339">
    <property type="component" value="Chromosome"/>
</dbReference>
<reference evidence="1 2" key="1">
    <citation type="submission" date="2023-01" db="EMBL/GenBank/DDBJ databases">
        <authorList>
            <person name="Lee S.H."/>
            <person name="Jung H.S."/>
            <person name="Yun J.U."/>
        </authorList>
    </citation>
    <scope>NUCLEOTIDE SEQUENCE [LARGE SCALE GENOMIC DNA]</scope>
    <source>
        <strain evidence="1 2">CBA3646</strain>
    </source>
</reference>
<evidence type="ECO:0000313" key="1">
    <source>
        <dbReference type="EMBL" id="WBW49972.1"/>
    </source>
</evidence>
<dbReference type="EMBL" id="CP115667">
    <property type="protein sequence ID" value="WBW49972.1"/>
    <property type="molecule type" value="Genomic_DNA"/>
</dbReference>
<keyword evidence="2" id="KW-1185">Reference proteome</keyword>
<evidence type="ECO:0000313" key="2">
    <source>
        <dbReference type="Proteomes" id="UP001210339"/>
    </source>
</evidence>
<gene>
    <name evidence="1" type="ORF">O6R05_08195</name>
</gene>
<sequence length="123" mass="14084">MTFVAALLFFSYKVLADRNKVIHLELNNTSYVELLAYNDAKMTTVNERSALRDILLMINELSVAPVDINVAPVSDKFINIYDKAFRRTAIVKAGSHLKVGDNWYLMDDGSAKRFDKIFEEYNN</sequence>
<proteinExistence type="predicted"/>
<protein>
    <submittedName>
        <fullName evidence="1">Uncharacterized protein</fullName>
    </submittedName>
</protein>
<name>A0ABY7QT47_9FIRM</name>
<dbReference type="RefSeq" id="WP_271191503.1">
    <property type="nucleotide sequence ID" value="NZ_CP115667.1"/>
</dbReference>
<organism evidence="1 2">
    <name type="scientific">Peptoniphilus equinus</name>
    <dbReference type="NCBI Taxonomy" id="3016343"/>
    <lineage>
        <taxon>Bacteria</taxon>
        <taxon>Bacillati</taxon>
        <taxon>Bacillota</taxon>
        <taxon>Tissierellia</taxon>
        <taxon>Tissierellales</taxon>
        <taxon>Peptoniphilaceae</taxon>
        <taxon>Peptoniphilus</taxon>
    </lineage>
</organism>
<accession>A0ABY7QT47</accession>